<evidence type="ECO:0000313" key="4">
    <source>
        <dbReference type="Proteomes" id="UP000499080"/>
    </source>
</evidence>
<sequence>MSSFAVSIDHACRSEYRSARDFIREKPQESHLRNWDGKKSFPPASSNPGNPLYRMVMVREYTAEFKLEAVKLANEQRKVGQPVAKVARDLGIRDSVLGKWMKKYNEKKSATNAFPDVAPYDKERFDLQKDLARVTRERDILKKALASFSTAEKSFLHHLKMQKNYLFNDIN</sequence>
<dbReference type="Pfam" id="PF01527">
    <property type="entry name" value="HTH_Tnp_1"/>
    <property type="match status" value="1"/>
</dbReference>
<feature type="compositionally biased region" description="Basic and acidic residues" evidence="2">
    <location>
        <begin position="26"/>
        <end position="39"/>
    </location>
</feature>
<evidence type="ECO:0000256" key="2">
    <source>
        <dbReference type="SAM" id="MobiDB-lite"/>
    </source>
</evidence>
<dbReference type="SUPFAM" id="SSF46689">
    <property type="entry name" value="Homeodomain-like"/>
    <property type="match status" value="1"/>
</dbReference>
<dbReference type="Gene3D" id="1.10.10.60">
    <property type="entry name" value="Homeodomain-like"/>
    <property type="match status" value="1"/>
</dbReference>
<dbReference type="InterPro" id="IPR009057">
    <property type="entry name" value="Homeodomain-like_sf"/>
</dbReference>
<gene>
    <name evidence="3" type="ORF">AVEN_67432_1</name>
</gene>
<evidence type="ECO:0000256" key="1">
    <source>
        <dbReference type="ARBA" id="ARBA00004123"/>
    </source>
</evidence>
<dbReference type="GO" id="GO:0006313">
    <property type="term" value="P:DNA transposition"/>
    <property type="evidence" value="ECO:0007669"/>
    <property type="project" value="InterPro"/>
</dbReference>
<dbReference type="GO" id="GO:0005634">
    <property type="term" value="C:nucleus"/>
    <property type="evidence" value="ECO:0007669"/>
    <property type="project" value="UniProtKB-SubCell"/>
</dbReference>
<dbReference type="AlphaFoldDB" id="A0A4Y2SDT3"/>
<name>A0A4Y2SDT3_ARAVE</name>
<dbReference type="EMBL" id="BGPR01021263">
    <property type="protein sequence ID" value="GBN86392.1"/>
    <property type="molecule type" value="Genomic_DNA"/>
</dbReference>
<dbReference type="GO" id="GO:0004803">
    <property type="term" value="F:transposase activity"/>
    <property type="evidence" value="ECO:0007669"/>
    <property type="project" value="InterPro"/>
</dbReference>
<feature type="region of interest" description="Disordered" evidence="2">
    <location>
        <begin position="26"/>
        <end position="47"/>
    </location>
</feature>
<dbReference type="InterPro" id="IPR002514">
    <property type="entry name" value="Transposase_8"/>
</dbReference>
<comment type="subcellular location">
    <subcellularLocation>
        <location evidence="1">Nucleus</location>
    </subcellularLocation>
</comment>
<dbReference type="GO" id="GO:0003677">
    <property type="term" value="F:DNA binding"/>
    <property type="evidence" value="ECO:0007669"/>
    <property type="project" value="InterPro"/>
</dbReference>
<protein>
    <recommendedName>
        <fullName evidence="5">Transposase</fullName>
    </recommendedName>
</protein>
<keyword evidence="4" id="KW-1185">Reference proteome</keyword>
<dbReference type="OrthoDB" id="6445665at2759"/>
<evidence type="ECO:0008006" key="5">
    <source>
        <dbReference type="Google" id="ProtNLM"/>
    </source>
</evidence>
<dbReference type="Proteomes" id="UP000499080">
    <property type="component" value="Unassembled WGS sequence"/>
</dbReference>
<reference evidence="3 4" key="1">
    <citation type="journal article" date="2019" name="Sci. Rep.">
        <title>Orb-weaving spider Araneus ventricosus genome elucidates the spidroin gene catalogue.</title>
        <authorList>
            <person name="Kono N."/>
            <person name="Nakamura H."/>
            <person name="Ohtoshi R."/>
            <person name="Moran D.A.P."/>
            <person name="Shinohara A."/>
            <person name="Yoshida Y."/>
            <person name="Fujiwara M."/>
            <person name="Mori M."/>
            <person name="Tomita M."/>
            <person name="Arakawa K."/>
        </authorList>
    </citation>
    <scope>NUCLEOTIDE SEQUENCE [LARGE SCALE GENOMIC DNA]</scope>
</reference>
<evidence type="ECO:0000313" key="3">
    <source>
        <dbReference type="EMBL" id="GBN86392.1"/>
    </source>
</evidence>
<proteinExistence type="predicted"/>
<organism evidence="3 4">
    <name type="scientific">Araneus ventricosus</name>
    <name type="common">Orbweaver spider</name>
    <name type="synonym">Epeira ventricosa</name>
    <dbReference type="NCBI Taxonomy" id="182803"/>
    <lineage>
        <taxon>Eukaryota</taxon>
        <taxon>Metazoa</taxon>
        <taxon>Ecdysozoa</taxon>
        <taxon>Arthropoda</taxon>
        <taxon>Chelicerata</taxon>
        <taxon>Arachnida</taxon>
        <taxon>Araneae</taxon>
        <taxon>Araneomorphae</taxon>
        <taxon>Entelegynae</taxon>
        <taxon>Araneoidea</taxon>
        <taxon>Araneidae</taxon>
        <taxon>Araneus</taxon>
    </lineage>
</organism>
<accession>A0A4Y2SDT3</accession>
<comment type="caution">
    <text evidence="3">The sequence shown here is derived from an EMBL/GenBank/DDBJ whole genome shotgun (WGS) entry which is preliminary data.</text>
</comment>